<dbReference type="PANTHER" id="PTHR16038:SF4">
    <property type="entry name" value="WD REPEAT-CONTAINING PROTEIN 74"/>
    <property type="match status" value="1"/>
</dbReference>
<name>G0V299_TRYCI</name>
<organism evidence="1">
    <name type="scientific">Trypanosoma congolense (strain IL3000)</name>
    <dbReference type="NCBI Taxonomy" id="1068625"/>
    <lineage>
        <taxon>Eukaryota</taxon>
        <taxon>Discoba</taxon>
        <taxon>Euglenozoa</taxon>
        <taxon>Kinetoplastea</taxon>
        <taxon>Metakinetoplastina</taxon>
        <taxon>Trypanosomatida</taxon>
        <taxon>Trypanosomatidae</taxon>
        <taxon>Trypanosoma</taxon>
        <taxon>Nannomonas</taxon>
    </lineage>
</organism>
<protein>
    <submittedName>
        <fullName evidence="1">Uncharacterized protein TCIL3000_11_12670</fullName>
    </submittedName>
</protein>
<proteinExistence type="predicted"/>
<dbReference type="PANTHER" id="PTHR16038">
    <property type="entry name" value="NOP SEVEN ASSOCIATED PROTEIN 1"/>
    <property type="match status" value="1"/>
</dbReference>
<accession>G0V299</accession>
<dbReference type="Gene3D" id="2.130.10.10">
    <property type="entry name" value="YVTN repeat-like/Quinoprotein amine dehydrogenase"/>
    <property type="match status" value="2"/>
</dbReference>
<dbReference type="SUPFAM" id="SSF50978">
    <property type="entry name" value="WD40 repeat-like"/>
    <property type="match status" value="1"/>
</dbReference>
<dbReference type="InterPro" id="IPR037379">
    <property type="entry name" value="WDR74/Nsa1"/>
</dbReference>
<gene>
    <name evidence="1" type="ORF">TCIL3000_11_12670</name>
</gene>
<dbReference type="GO" id="GO:0030687">
    <property type="term" value="C:preribosome, large subunit precursor"/>
    <property type="evidence" value="ECO:0007669"/>
    <property type="project" value="TreeGrafter"/>
</dbReference>
<dbReference type="InterPro" id="IPR015943">
    <property type="entry name" value="WD40/YVTN_repeat-like_dom_sf"/>
</dbReference>
<dbReference type="InterPro" id="IPR036322">
    <property type="entry name" value="WD40_repeat_dom_sf"/>
</dbReference>
<reference evidence="1" key="1">
    <citation type="journal article" date="2012" name="Proc. Natl. Acad. Sci. U.S.A.">
        <title>Antigenic diversity is generated by distinct evolutionary mechanisms in African trypanosome species.</title>
        <authorList>
            <person name="Jackson A.P."/>
            <person name="Berry A."/>
            <person name="Aslett M."/>
            <person name="Allison H.C."/>
            <person name="Burton P."/>
            <person name="Vavrova-Anderson J."/>
            <person name="Brown R."/>
            <person name="Browne H."/>
            <person name="Corton N."/>
            <person name="Hauser H."/>
            <person name="Gamble J."/>
            <person name="Gilderthorp R."/>
            <person name="Marcello L."/>
            <person name="McQuillan J."/>
            <person name="Otto T.D."/>
            <person name="Quail M.A."/>
            <person name="Sanders M.J."/>
            <person name="van Tonder A."/>
            <person name="Ginger M.L."/>
            <person name="Field M.C."/>
            <person name="Barry J.D."/>
            <person name="Hertz-Fowler C."/>
            <person name="Berriman M."/>
        </authorList>
    </citation>
    <scope>NUCLEOTIDE SEQUENCE</scope>
    <source>
        <strain evidence="1">IL3000</strain>
    </source>
</reference>
<dbReference type="EMBL" id="HE575324">
    <property type="protein sequence ID" value="CCC95771.1"/>
    <property type="molecule type" value="Genomic_DNA"/>
</dbReference>
<dbReference type="FunFam" id="2.130.10.10:FF:001569">
    <property type="entry name" value="WD repeat-containing protein 74-like Protein"/>
    <property type="match status" value="1"/>
</dbReference>
<dbReference type="AlphaFoldDB" id="G0V299"/>
<sequence length="379" mass="42126">MILNKHCCNNVFLFHICICKNYAFVVMSCITGDETGLVKVWDISKSAGATLSFSYGEQSRRRGIAAMCWVDSATTSAAVSMNDGVVSILNVGEQSIDMSKKLNVFAGLSNSICSYKGKIILVSSDSKVVVTDTNLEPVDTFDCDGPMEAFHFHRKFGMWAMGGKENDLCVYDINSQDVTMPVFRAKNVRDHVLGVPYPIYVTGACVINPFVFCTTTAYHQVRFYDRRSSERPIHEYEISREIERRPTTLMQWNCNKFLIGEASGDIHLYDTRRGFTSRAKLRGGVGSVRSMAKHPAGHQILAVAGLDRKARIYHVPTGKLLLSIYTKQKSTSVLLDRSLPLADNTTAFSSVANSKRPNKLSSLGDEVWDNMDPVVDDIN</sequence>
<dbReference type="GO" id="GO:0042273">
    <property type="term" value="P:ribosomal large subunit biogenesis"/>
    <property type="evidence" value="ECO:0007669"/>
    <property type="project" value="InterPro"/>
</dbReference>
<dbReference type="GO" id="GO:0005730">
    <property type="term" value="C:nucleolus"/>
    <property type="evidence" value="ECO:0007669"/>
    <property type="project" value="InterPro"/>
</dbReference>
<evidence type="ECO:0000313" key="1">
    <source>
        <dbReference type="EMBL" id="CCC95771.1"/>
    </source>
</evidence>
<dbReference type="VEuPathDB" id="TriTrypDB:TcIL3000.11.12670"/>